<evidence type="ECO:0000256" key="1">
    <source>
        <dbReference type="ARBA" id="ARBA00022598"/>
    </source>
</evidence>
<evidence type="ECO:0000256" key="5">
    <source>
        <dbReference type="ARBA" id="ARBA00023204"/>
    </source>
</evidence>
<dbReference type="Pfam" id="PF01653">
    <property type="entry name" value="DNA_ligase_aden"/>
    <property type="match status" value="1"/>
</dbReference>
<dbReference type="SUPFAM" id="SSF50249">
    <property type="entry name" value="Nucleic acid-binding proteins"/>
    <property type="match status" value="1"/>
</dbReference>
<accession>A0A2X4X3V3</accession>
<proteinExistence type="inferred from homology"/>
<sequence length="570" mass="63251">MVWMIKLALAWLLVSVCSDVSFAKGRFDCPSWSAERAKTELNLLTRALNDWDDAYRLRGESQVEDEIYDGLAAQQALWRGCFPSIAINESVADLAAEPPYSVVHPAAHTGLVKLADESAVQAWMSLRQGLWVQPKVDGVAVTLVYQNGRLVSAISRGSGERGENWTTRAQALPGIPQRLNTDLPQVIVQGELFWRLDEHVQQRDGGQNARAKVAGAMMSKALSPQSVERVAFWAWEWPDGPETMSERLSGLKEMGFSFGITQTHEVASLNDVTRWRGLWFEQPMPFASDGVVIRQGRRPPGENWSARPPIWAAAWKYPPPQQTAEVTSVAFSVGRTGRISAVAHLRPVTLGDKRVRRVSLGGLSRWRKLDVRPGDTVALTLAGQGIPRISRVVWRVAEREAIVVPDESHYHALSCWRPDEEGCLTQYLSRLVWLSGKEGLNLSGLSEKTWRSLIEGGQVPNLASWLALSRESIAGLRGYGPRSAEKLYGQIKAAKGRDAAQWLRGLGMTFVPISHIRQAGWERLAARDEKAWRRDAGLSESGARRALAFTQHPELHAAVERLKAEGVQGF</sequence>
<comment type="function">
    <text evidence="7">Catalyzes the formation of phosphodiester linkages between 5'-phosphoryl and 3'-hydroxyl groups in double-stranded DNA using NAD as a coenzyme and as the energy source for the reaction.</text>
</comment>
<dbReference type="OrthoDB" id="9759736at2"/>
<organism evidence="10 11">
    <name type="scientific">Leminorella richardii</name>
    <dbReference type="NCBI Taxonomy" id="158841"/>
    <lineage>
        <taxon>Bacteria</taxon>
        <taxon>Pseudomonadati</taxon>
        <taxon>Pseudomonadota</taxon>
        <taxon>Gammaproteobacteria</taxon>
        <taxon>Enterobacterales</taxon>
        <taxon>Budviciaceae</taxon>
        <taxon>Leminorella</taxon>
    </lineage>
</organism>
<dbReference type="GO" id="GO:0006260">
    <property type="term" value="P:DNA replication"/>
    <property type="evidence" value="ECO:0007669"/>
    <property type="project" value="UniProtKB-KW"/>
</dbReference>
<dbReference type="InterPro" id="IPR004150">
    <property type="entry name" value="NAD_DNA_ligase_OB"/>
</dbReference>
<dbReference type="HAMAP" id="MF_01587">
    <property type="entry name" value="DNA_ligase_B"/>
    <property type="match status" value="1"/>
</dbReference>
<feature type="active site" description="N6-AMP-lysine intermediate" evidence="7">
    <location>
        <position position="135"/>
    </location>
</feature>
<evidence type="ECO:0000256" key="7">
    <source>
        <dbReference type="HAMAP-Rule" id="MF_01587"/>
    </source>
</evidence>
<dbReference type="SUPFAM" id="SSF47781">
    <property type="entry name" value="RuvA domain 2-like"/>
    <property type="match status" value="1"/>
</dbReference>
<keyword evidence="8" id="KW-0732">Signal</keyword>
<keyword evidence="5 7" id="KW-0234">DNA repair</keyword>
<dbReference type="InterPro" id="IPR010994">
    <property type="entry name" value="RuvA_2-like"/>
</dbReference>
<protein>
    <recommendedName>
        <fullName evidence="7">DNA ligase B</fullName>
        <ecNumber evidence="7">6.5.1.2</ecNumber>
    </recommendedName>
    <alternativeName>
        <fullName evidence="7">Polydeoxyribonucleotide synthase [NAD(+)] B</fullName>
    </alternativeName>
</protein>
<evidence type="ECO:0000256" key="4">
    <source>
        <dbReference type="ARBA" id="ARBA00023027"/>
    </source>
</evidence>
<dbReference type="KEGG" id="lri:NCTC12151_00060"/>
<name>A0A2X4X3V3_9GAMM</name>
<evidence type="ECO:0000259" key="9">
    <source>
        <dbReference type="SMART" id="SM00532"/>
    </source>
</evidence>
<gene>
    <name evidence="7 10" type="primary">ligB</name>
    <name evidence="10" type="ORF">NCTC12151_00060</name>
</gene>
<dbReference type="Gene3D" id="2.40.50.140">
    <property type="entry name" value="Nucleic acid-binding proteins"/>
    <property type="match status" value="1"/>
</dbReference>
<evidence type="ECO:0000256" key="3">
    <source>
        <dbReference type="ARBA" id="ARBA00022763"/>
    </source>
</evidence>
<keyword evidence="2 7" id="KW-0235">DNA replication</keyword>
<feature type="signal peptide" evidence="8">
    <location>
        <begin position="1"/>
        <end position="23"/>
    </location>
</feature>
<keyword evidence="11" id="KW-1185">Reference proteome</keyword>
<keyword evidence="4 7" id="KW-0520">NAD</keyword>
<dbReference type="InterPro" id="IPR050326">
    <property type="entry name" value="NAD_dep_DNA_ligaseB"/>
</dbReference>
<feature type="domain" description="NAD-dependent DNA ligase N-terminal" evidence="9">
    <location>
        <begin position="36"/>
        <end position="439"/>
    </location>
</feature>
<keyword evidence="3 7" id="KW-0227">DNA damage</keyword>
<dbReference type="AlphaFoldDB" id="A0A2X4X3V3"/>
<dbReference type="Gene3D" id="1.10.150.20">
    <property type="entry name" value="5' to 3' exonuclease, C-terminal subdomain"/>
    <property type="match status" value="1"/>
</dbReference>
<dbReference type="EC" id="6.5.1.2" evidence="7"/>
<comment type="similarity">
    <text evidence="7">Belongs to the NAD-dependent DNA ligase family. LigB subfamily.</text>
</comment>
<dbReference type="GO" id="GO:0006281">
    <property type="term" value="P:DNA repair"/>
    <property type="evidence" value="ECO:0007669"/>
    <property type="project" value="UniProtKB-KW"/>
</dbReference>
<evidence type="ECO:0000256" key="2">
    <source>
        <dbReference type="ARBA" id="ARBA00022705"/>
    </source>
</evidence>
<dbReference type="InterPro" id="IPR013839">
    <property type="entry name" value="DNAligase_adenylation"/>
</dbReference>
<dbReference type="InterPro" id="IPR013840">
    <property type="entry name" value="DNAligase_N"/>
</dbReference>
<dbReference type="NCBIfam" id="NF005987">
    <property type="entry name" value="PRK08097.1"/>
    <property type="match status" value="1"/>
</dbReference>
<comment type="catalytic activity">
    <reaction evidence="6 7">
        <text>NAD(+) + (deoxyribonucleotide)n-3'-hydroxyl + 5'-phospho-(deoxyribonucleotide)m = (deoxyribonucleotide)n+m + AMP + beta-nicotinamide D-nucleotide.</text>
        <dbReference type="EC" id="6.5.1.2"/>
    </reaction>
</comment>
<keyword evidence="1 7" id="KW-0436">Ligase</keyword>
<dbReference type="Proteomes" id="UP000249005">
    <property type="component" value="Chromosome 1"/>
</dbReference>
<evidence type="ECO:0000313" key="10">
    <source>
        <dbReference type="EMBL" id="SQI34095.1"/>
    </source>
</evidence>
<feature type="chain" id="PRO_5015905828" description="DNA ligase B" evidence="8">
    <location>
        <begin position="24"/>
        <end position="570"/>
    </location>
</feature>
<dbReference type="InterPro" id="IPR033136">
    <property type="entry name" value="DNA_ligase_CS"/>
</dbReference>
<dbReference type="InterPro" id="IPR012340">
    <property type="entry name" value="NA-bd_OB-fold"/>
</dbReference>
<evidence type="ECO:0000256" key="6">
    <source>
        <dbReference type="ARBA" id="ARBA00034005"/>
    </source>
</evidence>
<evidence type="ECO:0000313" key="11">
    <source>
        <dbReference type="Proteomes" id="UP000249005"/>
    </source>
</evidence>
<dbReference type="GO" id="GO:0003911">
    <property type="term" value="F:DNA ligase (NAD+) activity"/>
    <property type="evidence" value="ECO:0007669"/>
    <property type="project" value="UniProtKB-UniRule"/>
</dbReference>
<reference evidence="10 11" key="1">
    <citation type="submission" date="2018-06" db="EMBL/GenBank/DDBJ databases">
        <authorList>
            <consortium name="Pathogen Informatics"/>
            <person name="Doyle S."/>
        </authorList>
    </citation>
    <scope>NUCLEOTIDE SEQUENCE [LARGE SCALE GENOMIC DNA]</scope>
    <source>
        <strain evidence="10 11">NCTC12151</strain>
    </source>
</reference>
<dbReference type="EMBL" id="LS483470">
    <property type="protein sequence ID" value="SQI34095.1"/>
    <property type="molecule type" value="Genomic_DNA"/>
</dbReference>
<dbReference type="PANTHER" id="PTHR47810:SF1">
    <property type="entry name" value="DNA LIGASE B"/>
    <property type="match status" value="1"/>
</dbReference>
<dbReference type="PANTHER" id="PTHR47810">
    <property type="entry name" value="DNA LIGASE"/>
    <property type="match status" value="1"/>
</dbReference>
<dbReference type="Gene3D" id="3.30.470.30">
    <property type="entry name" value="DNA ligase/mRNA capping enzyme"/>
    <property type="match status" value="1"/>
</dbReference>
<dbReference type="SUPFAM" id="SSF56091">
    <property type="entry name" value="DNA ligase/mRNA capping enzyme, catalytic domain"/>
    <property type="match status" value="1"/>
</dbReference>
<dbReference type="InterPro" id="IPR020923">
    <property type="entry name" value="DNA_ligase_B"/>
</dbReference>
<dbReference type="SMART" id="SM00532">
    <property type="entry name" value="LIGANc"/>
    <property type="match status" value="1"/>
</dbReference>
<evidence type="ECO:0000256" key="8">
    <source>
        <dbReference type="SAM" id="SignalP"/>
    </source>
</evidence>
<dbReference type="Pfam" id="PF03120">
    <property type="entry name" value="OB_DNA_ligase"/>
    <property type="match status" value="1"/>
</dbReference>
<dbReference type="PROSITE" id="PS01056">
    <property type="entry name" value="DNA_LIGASE_N2"/>
    <property type="match status" value="1"/>
</dbReference>